<dbReference type="EMBL" id="LWDL01000019">
    <property type="protein sequence ID" value="OQW51445.1"/>
    <property type="molecule type" value="Genomic_DNA"/>
</dbReference>
<evidence type="ECO:0000313" key="7">
    <source>
        <dbReference type="EMBL" id="OQW51445.1"/>
    </source>
</evidence>
<evidence type="ECO:0000313" key="8">
    <source>
        <dbReference type="Proteomes" id="UP000192872"/>
    </source>
</evidence>
<dbReference type="AlphaFoldDB" id="A0A1W9HVH2"/>
<keyword evidence="2 5" id="KW-0812">Transmembrane</keyword>
<feature type="transmembrane region" description="Helical" evidence="5">
    <location>
        <begin position="20"/>
        <end position="43"/>
    </location>
</feature>
<dbReference type="Proteomes" id="UP000192872">
    <property type="component" value="Unassembled WGS sequence"/>
</dbReference>
<keyword evidence="4 5" id="KW-0472">Membrane</keyword>
<evidence type="ECO:0000259" key="6">
    <source>
        <dbReference type="Pfam" id="PF06271"/>
    </source>
</evidence>
<evidence type="ECO:0000256" key="3">
    <source>
        <dbReference type="ARBA" id="ARBA00022989"/>
    </source>
</evidence>
<comment type="subcellular location">
    <subcellularLocation>
        <location evidence="1">Membrane</location>
        <topology evidence="1">Multi-pass membrane protein</topology>
    </subcellularLocation>
</comment>
<keyword evidence="3 5" id="KW-1133">Transmembrane helix</keyword>
<evidence type="ECO:0000256" key="4">
    <source>
        <dbReference type="ARBA" id="ARBA00023136"/>
    </source>
</evidence>
<proteinExistence type="predicted"/>
<dbReference type="RefSeq" id="WP_376802505.1">
    <property type="nucleotide sequence ID" value="NZ_DHWE01000007.1"/>
</dbReference>
<name>A0A1W9HVH2_9HYPH</name>
<dbReference type="STRING" id="1827387.A4S15_11510"/>
<accession>A0A1W9HVH2</accession>
<protein>
    <recommendedName>
        <fullName evidence="6">RDD domain-containing protein</fullName>
    </recommendedName>
</protein>
<evidence type="ECO:0000256" key="5">
    <source>
        <dbReference type="SAM" id="Phobius"/>
    </source>
</evidence>
<dbReference type="GO" id="GO:0016020">
    <property type="term" value="C:membrane"/>
    <property type="evidence" value="ECO:0007669"/>
    <property type="project" value="UniProtKB-SubCell"/>
</dbReference>
<evidence type="ECO:0000256" key="2">
    <source>
        <dbReference type="ARBA" id="ARBA00022692"/>
    </source>
</evidence>
<feature type="transmembrane region" description="Helical" evidence="5">
    <location>
        <begin position="105"/>
        <end position="124"/>
    </location>
</feature>
<sequence length="149" mass="16279">MPQSAEDRRLYEWILTRRSLAFFIDAMFIMLFTVSGYVLVLLLGLVTFGLTWLFLGLVFPVVALGYYALTLGVRGSTPGMGAVGVRLISSTGTPIGALPAMGHAILFWISVVILTPLALLVCFFNGRGRLLHDMALDCTLVNDLSRARP</sequence>
<evidence type="ECO:0000256" key="1">
    <source>
        <dbReference type="ARBA" id="ARBA00004141"/>
    </source>
</evidence>
<dbReference type="InterPro" id="IPR010432">
    <property type="entry name" value="RDD"/>
</dbReference>
<organism evidence="7 8">
    <name type="scientific">Candidatus Raskinella chloraquaticus</name>
    <dbReference type="NCBI Taxonomy" id="1951219"/>
    <lineage>
        <taxon>Bacteria</taxon>
        <taxon>Pseudomonadati</taxon>
        <taxon>Pseudomonadota</taxon>
        <taxon>Alphaproteobacteria</taxon>
        <taxon>Hyphomicrobiales</taxon>
        <taxon>Phreatobacteraceae</taxon>
        <taxon>Candidatus Raskinella</taxon>
    </lineage>
</organism>
<dbReference type="Pfam" id="PF06271">
    <property type="entry name" value="RDD"/>
    <property type="match status" value="1"/>
</dbReference>
<gene>
    <name evidence="7" type="ORF">A4S15_11510</name>
</gene>
<reference evidence="7 8" key="1">
    <citation type="journal article" date="2017" name="Water Res.">
        <title>Comammox in drinking water systems.</title>
        <authorList>
            <person name="Wang Y."/>
            <person name="Ma L."/>
            <person name="Mao Y."/>
            <person name="Jiang X."/>
            <person name="Xia Y."/>
            <person name="Yu K."/>
            <person name="Li B."/>
            <person name="Zhang T."/>
        </authorList>
    </citation>
    <scope>NUCLEOTIDE SEQUENCE [LARGE SCALE GENOMIC DNA]</scope>
    <source>
        <strain evidence="7">SG_bin8</strain>
    </source>
</reference>
<comment type="caution">
    <text evidence="7">The sequence shown here is derived from an EMBL/GenBank/DDBJ whole genome shotgun (WGS) entry which is preliminary data.</text>
</comment>
<feature type="domain" description="RDD" evidence="6">
    <location>
        <begin position="15"/>
        <end position="135"/>
    </location>
</feature>
<feature type="transmembrane region" description="Helical" evidence="5">
    <location>
        <begin position="49"/>
        <end position="69"/>
    </location>
</feature>